<organism evidence="3 4">
    <name type="scientific">Adiantum capillus-veneris</name>
    <name type="common">Maidenhair fern</name>
    <dbReference type="NCBI Taxonomy" id="13818"/>
    <lineage>
        <taxon>Eukaryota</taxon>
        <taxon>Viridiplantae</taxon>
        <taxon>Streptophyta</taxon>
        <taxon>Embryophyta</taxon>
        <taxon>Tracheophyta</taxon>
        <taxon>Polypodiopsida</taxon>
        <taxon>Polypodiidae</taxon>
        <taxon>Polypodiales</taxon>
        <taxon>Pteridineae</taxon>
        <taxon>Pteridaceae</taxon>
        <taxon>Vittarioideae</taxon>
        <taxon>Adiantum</taxon>
    </lineage>
</organism>
<feature type="coiled-coil region" evidence="1">
    <location>
        <begin position="144"/>
        <end position="171"/>
    </location>
</feature>
<evidence type="ECO:0000313" key="3">
    <source>
        <dbReference type="EMBL" id="KAI5068944.1"/>
    </source>
</evidence>
<name>A0A9D4UJB4_ADICA</name>
<evidence type="ECO:0000313" key="4">
    <source>
        <dbReference type="Proteomes" id="UP000886520"/>
    </source>
</evidence>
<evidence type="ECO:0000256" key="1">
    <source>
        <dbReference type="SAM" id="Coils"/>
    </source>
</evidence>
<proteinExistence type="predicted"/>
<dbReference type="EMBL" id="JABFUD020000015">
    <property type="protein sequence ID" value="KAI5068944.1"/>
    <property type="molecule type" value="Genomic_DNA"/>
</dbReference>
<reference evidence="3" key="1">
    <citation type="submission" date="2021-01" db="EMBL/GenBank/DDBJ databases">
        <title>Adiantum capillus-veneris genome.</title>
        <authorList>
            <person name="Fang Y."/>
            <person name="Liao Q."/>
        </authorList>
    </citation>
    <scope>NUCLEOTIDE SEQUENCE</scope>
    <source>
        <strain evidence="3">H3</strain>
        <tissue evidence="3">Leaf</tissue>
    </source>
</reference>
<protein>
    <submittedName>
        <fullName evidence="3">Uncharacterized protein</fullName>
    </submittedName>
</protein>
<accession>A0A9D4UJB4</accession>
<gene>
    <name evidence="3" type="ORF">GOP47_0015245</name>
</gene>
<dbReference type="OrthoDB" id="2010655at2759"/>
<feature type="compositionally biased region" description="Polar residues" evidence="2">
    <location>
        <begin position="78"/>
        <end position="88"/>
    </location>
</feature>
<comment type="caution">
    <text evidence="3">The sequence shown here is derived from an EMBL/GenBank/DDBJ whole genome shotgun (WGS) entry which is preliminary data.</text>
</comment>
<sequence>MVKSRTTRKALPATTYCYASPPPPSPPVHAQQDMREGVTAAPMVAEDLAASDRPPSRSPGYRRVRDELSKLSRMGSVLNYSDEQSSNNGEDDDVEPTSSANSTAPVFVTDLKEKLGRTASASEAALAFQRWRISSLKVLFTQDLNKVLTEAQQNEARVLALEEDMEKKERHLVHALADCAQLRSQLCALESVNRQNHESSDMEALQMDLMKALERATSSEAEVERYNKEIRKLRERLKSMEDEASRLDSELKATVSFLQKEKDGVAKENQVLLEQLSRKDEEVLSQTQEINTLRSMLACLRVSRLELERLKNELQGTSGQRLTNATPETLGNTVLQSQMELKNGSIKASADVEEQSLPSGPVLSQLLDVLQKLTVCLHKNEVKYLHLCITCWKWRWVSASSALQALSKEIKMLKSVSKDNTGSIQQSSFLNCLDAFRVSLVNQDLENTQEPSLDLQAPVSFNKVFALLVSIWKLSSQSAYQEKEAFQKGKQLDHLLRIMTRWMQRALKKRQLQRVITHWLRYLLQSWKDKFKLQYNVALHLKQGSSQPEYAPNSVPHVQKLTSSPKARNAESLLMYTSKVPQNVGKDAHAHSCKDQALQTLQESLHKRLEDLEAGIMKEASHWHQQHLGKGDREPVSVNLVWKLYCELERCFSEARNQIMTYFGVFNKVPSSNNMEKKNSASPLSSKLLAQIKVRNSKKPVERHSSVQAIARKRKKIFI</sequence>
<keyword evidence="4" id="KW-1185">Reference proteome</keyword>
<feature type="coiled-coil region" evidence="1">
    <location>
        <begin position="202"/>
        <end position="250"/>
    </location>
</feature>
<keyword evidence="1" id="KW-0175">Coiled coil</keyword>
<feature type="region of interest" description="Disordered" evidence="2">
    <location>
        <begin position="1"/>
        <end position="105"/>
    </location>
</feature>
<dbReference type="AlphaFoldDB" id="A0A9D4UJB4"/>
<evidence type="ECO:0000256" key="2">
    <source>
        <dbReference type="SAM" id="MobiDB-lite"/>
    </source>
</evidence>
<dbReference type="Proteomes" id="UP000886520">
    <property type="component" value="Chromosome 15"/>
</dbReference>